<evidence type="ECO:0000256" key="1">
    <source>
        <dbReference type="PROSITE-ProRule" id="PRU00221"/>
    </source>
</evidence>
<keyword evidence="1" id="KW-0853">WD repeat</keyword>
<dbReference type="Proteomes" id="UP000320496">
    <property type="component" value="Chromosome"/>
</dbReference>
<name>A0A517ZAV6_9PLAN</name>
<proteinExistence type="predicted"/>
<protein>
    <submittedName>
        <fullName evidence="2">WD domain, G-beta repeat</fullName>
    </submittedName>
</protein>
<gene>
    <name evidence="2" type="ORF">Mal4_39330</name>
</gene>
<dbReference type="PROSITE" id="PS50294">
    <property type="entry name" value="WD_REPEATS_REGION"/>
    <property type="match status" value="1"/>
</dbReference>
<keyword evidence="3" id="KW-1185">Reference proteome</keyword>
<organism evidence="2 3">
    <name type="scientific">Maioricimonas rarisocia</name>
    <dbReference type="NCBI Taxonomy" id="2528026"/>
    <lineage>
        <taxon>Bacteria</taxon>
        <taxon>Pseudomonadati</taxon>
        <taxon>Planctomycetota</taxon>
        <taxon>Planctomycetia</taxon>
        <taxon>Planctomycetales</taxon>
        <taxon>Planctomycetaceae</taxon>
        <taxon>Maioricimonas</taxon>
    </lineage>
</organism>
<accession>A0A517ZAV6</accession>
<dbReference type="PROSITE" id="PS50082">
    <property type="entry name" value="WD_REPEATS_2"/>
    <property type="match status" value="1"/>
</dbReference>
<dbReference type="SUPFAM" id="SSF82171">
    <property type="entry name" value="DPP6 N-terminal domain-like"/>
    <property type="match status" value="1"/>
</dbReference>
<dbReference type="Pfam" id="PF00400">
    <property type="entry name" value="WD40"/>
    <property type="match status" value="1"/>
</dbReference>
<dbReference type="KEGG" id="mri:Mal4_39330"/>
<feature type="repeat" description="WD" evidence="1">
    <location>
        <begin position="149"/>
        <end position="190"/>
    </location>
</feature>
<dbReference type="EMBL" id="CP036275">
    <property type="protein sequence ID" value="QDU39587.1"/>
    <property type="molecule type" value="Genomic_DNA"/>
</dbReference>
<reference evidence="2 3" key="1">
    <citation type="submission" date="2019-02" db="EMBL/GenBank/DDBJ databases">
        <title>Deep-cultivation of Planctomycetes and their phenomic and genomic characterization uncovers novel biology.</title>
        <authorList>
            <person name="Wiegand S."/>
            <person name="Jogler M."/>
            <person name="Boedeker C."/>
            <person name="Pinto D."/>
            <person name="Vollmers J."/>
            <person name="Rivas-Marin E."/>
            <person name="Kohn T."/>
            <person name="Peeters S.H."/>
            <person name="Heuer A."/>
            <person name="Rast P."/>
            <person name="Oberbeckmann S."/>
            <person name="Bunk B."/>
            <person name="Jeske O."/>
            <person name="Meyerdierks A."/>
            <person name="Storesund J.E."/>
            <person name="Kallscheuer N."/>
            <person name="Luecker S."/>
            <person name="Lage O.M."/>
            <person name="Pohl T."/>
            <person name="Merkel B.J."/>
            <person name="Hornburger P."/>
            <person name="Mueller R.-W."/>
            <person name="Bruemmer F."/>
            <person name="Labrenz M."/>
            <person name="Spormann A.M."/>
            <person name="Op den Camp H."/>
            <person name="Overmann J."/>
            <person name="Amann R."/>
            <person name="Jetten M.S.M."/>
            <person name="Mascher T."/>
            <person name="Medema M.H."/>
            <person name="Devos D.P."/>
            <person name="Kaster A.-K."/>
            <person name="Ovreas L."/>
            <person name="Rohde M."/>
            <person name="Galperin M.Y."/>
            <person name="Jogler C."/>
        </authorList>
    </citation>
    <scope>NUCLEOTIDE SEQUENCE [LARGE SCALE GENOMIC DNA]</scope>
    <source>
        <strain evidence="2 3">Mal4</strain>
    </source>
</reference>
<dbReference type="InterPro" id="IPR001680">
    <property type="entry name" value="WD40_rpt"/>
</dbReference>
<dbReference type="PANTHER" id="PTHR19879">
    <property type="entry name" value="TRANSCRIPTION INITIATION FACTOR TFIID"/>
    <property type="match status" value="1"/>
</dbReference>
<evidence type="ECO:0000313" key="2">
    <source>
        <dbReference type="EMBL" id="QDU39587.1"/>
    </source>
</evidence>
<dbReference type="SMART" id="SM00320">
    <property type="entry name" value="WD40"/>
    <property type="match status" value="4"/>
</dbReference>
<evidence type="ECO:0000313" key="3">
    <source>
        <dbReference type="Proteomes" id="UP000320496"/>
    </source>
</evidence>
<dbReference type="OrthoDB" id="250387at2"/>
<dbReference type="PANTHER" id="PTHR19879:SF9">
    <property type="entry name" value="TRANSCRIPTION INITIATION FACTOR TFIID SUBUNIT 5"/>
    <property type="match status" value="1"/>
</dbReference>
<dbReference type="Gene3D" id="2.130.10.10">
    <property type="entry name" value="YVTN repeat-like/Quinoprotein amine dehydrogenase"/>
    <property type="match status" value="3"/>
</dbReference>
<dbReference type="RefSeq" id="WP_145370756.1">
    <property type="nucleotide sequence ID" value="NZ_CP036275.1"/>
</dbReference>
<sequence>MKQLTLNRSIHFKVPTGILGAAVTPDGGTLAAACMDGVYLADFEAQSAERIGTHASYASSAAFLTSQNAVVSAGYDGAIQWFDLETREQRRQVGLHKFWSWDMSVSPDEQMIASVTGQYLAGGYKYEPQAETEPSVRIIAADSGEVLHSLEHVPSVQAVAFSSTGEYVAAGNLMGEVRVWNTRTGELAARWTTPDFTSWGIIKSHCYLGGIFALRFTPDDRQLLLAGMGPMRDPMAGNGRQLWQKWAWQQDEPAKVDETHEGESGEGLMETLAIHPGGEFFAMGGRLRGGDWNVALFNLTTGERRAILKTGYRVTEALFTSDGTRMILVGTQGQPRKPEDGVFPDFGRIEVYELG</sequence>
<dbReference type="AlphaFoldDB" id="A0A517ZAV6"/>
<dbReference type="InterPro" id="IPR015943">
    <property type="entry name" value="WD40/YVTN_repeat-like_dom_sf"/>
</dbReference>